<reference evidence="4" key="1">
    <citation type="submission" date="2020-05" db="EMBL/GenBank/DDBJ databases">
        <title>Phylogenomic resolution of chytrid fungi.</title>
        <authorList>
            <person name="Stajich J.E."/>
            <person name="Amses K."/>
            <person name="Simmons R."/>
            <person name="Seto K."/>
            <person name="Myers J."/>
            <person name="Bonds A."/>
            <person name="Quandt C.A."/>
            <person name="Barry K."/>
            <person name="Liu P."/>
            <person name="Grigoriev I."/>
            <person name="Longcore J.E."/>
            <person name="James T.Y."/>
        </authorList>
    </citation>
    <scope>NUCLEOTIDE SEQUENCE</scope>
    <source>
        <strain evidence="4">JEL0318</strain>
    </source>
</reference>
<dbReference type="InterPro" id="IPR058541">
    <property type="entry name" value="Ig_TPPC8_1st"/>
</dbReference>
<organism evidence="4 5">
    <name type="scientific">Rhizophlyctis rosea</name>
    <dbReference type="NCBI Taxonomy" id="64517"/>
    <lineage>
        <taxon>Eukaryota</taxon>
        <taxon>Fungi</taxon>
        <taxon>Fungi incertae sedis</taxon>
        <taxon>Chytridiomycota</taxon>
        <taxon>Chytridiomycota incertae sedis</taxon>
        <taxon>Chytridiomycetes</taxon>
        <taxon>Rhizophlyctidales</taxon>
        <taxon>Rhizophlyctidaceae</taxon>
        <taxon>Rhizophlyctis</taxon>
    </lineage>
</organism>
<evidence type="ECO:0000259" key="1">
    <source>
        <dbReference type="Pfam" id="PF24542"/>
    </source>
</evidence>
<gene>
    <name evidence="4" type="primary">TRAPPC8</name>
    <name evidence="4" type="ORF">HK097_010138</name>
</gene>
<dbReference type="Pfam" id="PF12739">
    <property type="entry name" value="TRAPPC-Trs85"/>
    <property type="match status" value="1"/>
</dbReference>
<dbReference type="InterPro" id="IPR011990">
    <property type="entry name" value="TPR-like_helical_dom_sf"/>
</dbReference>
<evidence type="ECO:0000259" key="2">
    <source>
        <dbReference type="Pfam" id="PF24544"/>
    </source>
</evidence>
<feature type="domain" description="TPPC8 first Ig-like" evidence="3">
    <location>
        <begin position="720"/>
        <end position="913"/>
    </location>
</feature>
<evidence type="ECO:0000313" key="4">
    <source>
        <dbReference type="EMBL" id="KAJ3048861.1"/>
    </source>
</evidence>
<comment type="caution">
    <text evidence="4">The sequence shown here is derived from an EMBL/GenBank/DDBJ whole genome shotgun (WGS) entry which is preliminary data.</text>
</comment>
<dbReference type="PANTHER" id="PTHR12975:SF6">
    <property type="entry name" value="TRAFFICKING PROTEIN PARTICLE COMPLEX SUBUNIT 8"/>
    <property type="match status" value="1"/>
</dbReference>
<protein>
    <submittedName>
        <fullName evidence="4">Trafficking protein particle complex 8</fullName>
    </submittedName>
</protein>
<dbReference type="PANTHER" id="PTHR12975">
    <property type="entry name" value="TRANSPORT PROTEIN TRAPP"/>
    <property type="match status" value="1"/>
</dbReference>
<dbReference type="Pfam" id="PF24542">
    <property type="entry name" value="Ig_TPPC8_C"/>
    <property type="match status" value="1"/>
</dbReference>
<dbReference type="InterPro" id="IPR024420">
    <property type="entry name" value="TRAPP_III_complex_Trs85"/>
</dbReference>
<keyword evidence="5" id="KW-1185">Reference proteome</keyword>
<sequence length="1348" mass="149153">MPDEKGRAFVTRLFTPLVGVCASQDADDLARLNNLPSVADLLQPFGENLNAKVGVTDSQGHNTTLDGFSIRFANVNNLERFDAKLVNTVVGDYLRSHDDAKQKFPAIRNKTDAEETFERESVDNLTPWYAAYRNYICKYAGFSEHDTLNHPVACLVVVSTSNPDPIGTAAQLFREGNLPSVYDRGFLDPAILKHYLLLHDPASAPDVDVEAIFQQLKQTVGMTACHMLQINSIPHPPVSEALDPFSPTIPPPPIVPDIWSPFQTEVNRLLEKLKSGLRSASATSVSSAVTSPVNDDGFPVLRERLSMSIERPSFDANAAGPPRLDPLGILGPGAGSEPTLTPTRPDVPQLLVPQNTYGNYLNEHDMNSFEGFVRELVTQRVIKSMERSIQVWNEEIASNRKGIANRLARVVGMFGPKRGQTPPPTPTIDRSGVTIFPYNGPEFIMRRLADYCFMLRDYKAALSTYDAVRKDFQASEKYVKYLAGVQEMLGLCSLMTDIAARNTVNGYHEAAVSGYSEAKCSHFGARAAVVYYEMLADRDQYREAPPLLIRMTGEDSDLRSALFLEQAAQCFLRLRPPMVRKYAFHLILAGHRYSKCNQREHAQRCYMSALDVYENLGWVLVEDHAQYTLGRQSFYLGDLPSTVNFFLKLLRTSRQPVAQQAAYLKEFLYIYKQFTARATPQDMAKFPPLPVPVFRDSSVCVSVVEGQLGQQTKFTLPDDEWEQMETELYEEGYNKSPIMGRRTQKGAASMQMGGKTSCAVGEPVFVKVEMENPMQVSVTMNNVFLECAVDEAPPAGSNLLSLDGSSEPRVSYAQFDAEVLPEVALGAGERKTIQLRLYPKQEGNLTIHGIRYNFAGIVPTHHTFQKRGRRLVDPVSIKSETPKYAEDKSLKLIVTSPMPVLDVSFRDFPEEMMSGEVVRVLLEVGNKGNRGLRNLRVKVSHPSFLRVGEAGEEEKDAYALATDVTTQSYETSNSLSDSSTTVIKLPTEDGSAFADGVLAAGATTLIPLWVRGDRIGKHIFRFLFGYQSEDRTDKVSCRTLRYSMTTNVLASLRINAFTRPSARSLDGYILGIEIENLQVSSEFVLTQISSLSSMWRLQDLESASEKAPSNLEPRQTSFVYFRFVRSNKKLDPERTPEVLTTRAIERLIVGADEKSLGAGDIALDVSNLSLNPLPLSRLAALAASKGGGRALYAETVREKKAVVGSLLKGKGKDVSPVRILVKGGVEVRWNFRDGPCVLPVQISMHNSSRVNSAQYLLEMLVPGSNSDSTKQQKGTGAPGDFSWLGKTFAEGTLPPEAEVTQTVMATFARPGVYDLNQWKLSTTVGEEGGGGSYVQNPNLPEWLAVLDR</sequence>
<proteinExistence type="predicted"/>
<feature type="domain" description="TPPC8 C-terminal Ig-like" evidence="1">
    <location>
        <begin position="1228"/>
        <end position="1321"/>
    </location>
</feature>
<feature type="domain" description="TPPC8 second Ig-like" evidence="2">
    <location>
        <begin position="915"/>
        <end position="1040"/>
    </location>
</feature>
<dbReference type="InterPro" id="IPR058538">
    <property type="entry name" value="Ig_TPPC8_2nd"/>
</dbReference>
<dbReference type="Pfam" id="PF24545">
    <property type="entry name" value="Ig_TPPC8_1st"/>
    <property type="match status" value="1"/>
</dbReference>
<dbReference type="GO" id="GO:1990072">
    <property type="term" value="C:TRAPPIII protein complex"/>
    <property type="evidence" value="ECO:0007669"/>
    <property type="project" value="TreeGrafter"/>
</dbReference>
<accession>A0AAD5S810</accession>
<dbReference type="SUPFAM" id="SSF48452">
    <property type="entry name" value="TPR-like"/>
    <property type="match status" value="1"/>
</dbReference>
<dbReference type="Proteomes" id="UP001212841">
    <property type="component" value="Unassembled WGS sequence"/>
</dbReference>
<name>A0AAD5S810_9FUNG</name>
<dbReference type="Pfam" id="PF24544">
    <property type="entry name" value="Ig_TPPC8_2nd"/>
    <property type="match status" value="1"/>
</dbReference>
<dbReference type="EMBL" id="JADGJD010000727">
    <property type="protein sequence ID" value="KAJ3048861.1"/>
    <property type="molecule type" value="Genomic_DNA"/>
</dbReference>
<evidence type="ECO:0000259" key="3">
    <source>
        <dbReference type="Pfam" id="PF24545"/>
    </source>
</evidence>
<evidence type="ECO:0000313" key="5">
    <source>
        <dbReference type="Proteomes" id="UP001212841"/>
    </source>
</evidence>
<dbReference type="InterPro" id="IPR057651">
    <property type="entry name" value="Ig_TPPC8_C"/>
</dbReference>